<dbReference type="PANTHER" id="PTHR21539">
    <property type="entry name" value="SAGA-ASSOCIATED FACTOR 29"/>
    <property type="match status" value="1"/>
</dbReference>
<feature type="domain" description="SGF29 C-terminal" evidence="2">
    <location>
        <begin position="186"/>
        <end position="318"/>
    </location>
</feature>
<evidence type="ECO:0000313" key="4">
    <source>
        <dbReference type="Proteomes" id="UP000053617"/>
    </source>
</evidence>
<dbReference type="Pfam" id="PF07039">
    <property type="entry name" value="SGF29_Tudor"/>
    <property type="match status" value="1"/>
</dbReference>
<dbReference type="PROSITE" id="PS51518">
    <property type="entry name" value="SGF29_C"/>
    <property type="match status" value="1"/>
</dbReference>
<feature type="region of interest" description="Disordered" evidence="1">
    <location>
        <begin position="1"/>
        <end position="22"/>
    </location>
</feature>
<dbReference type="RefSeq" id="XP_013271190.1">
    <property type="nucleotide sequence ID" value="XM_013415736.1"/>
</dbReference>
<keyword evidence="4" id="KW-1185">Reference proteome</keyword>
<dbReference type="VEuPathDB" id="FungiDB:Z518_07607"/>
<dbReference type="HOGENOM" id="CLU_023535_1_0_1"/>
<dbReference type="STRING" id="1442369.A0A0D2IE17"/>
<name>A0A0D2IE17_9EURO</name>
<sequence length="318" mass="35742">MTSRPRAGRGMSGRDGKETDLENDLLGRAVESLRKAQAYNDQSKRMGQDIVALEEEIKSNGHSSPDHHRKLDALYREHLRYAEMEKKIHDDEDIINNLAILATMKSSDDLAPRNGQPKSRKHQRPTVESDMAVESPGPSPGDGRLEMMKRVKGTSQRSSSTASQNRAAASAKDDGGETHKGVQAERAGQLVPGTEVFYKYPKDQQEHEEGVGIHGIIKKVWQDKKVIQYDVRDPEDDPSGKQTVRKATARDLVPIPQATTNTPQFPTGANVYAKYPDTDTFYRAKVKSFQKTMYSLKFDEDDKEMLVDVRFVLDTRLK</sequence>
<dbReference type="EMBL" id="KN847479">
    <property type="protein sequence ID" value="KIX04054.1"/>
    <property type="molecule type" value="Genomic_DNA"/>
</dbReference>
<dbReference type="PANTHER" id="PTHR21539:SF0">
    <property type="entry name" value="SAGA-ASSOCIATED FACTOR 29"/>
    <property type="match status" value="1"/>
</dbReference>
<dbReference type="OrthoDB" id="10265994at2759"/>
<gene>
    <name evidence="3" type="ORF">Z518_07607</name>
</gene>
<dbReference type="GeneID" id="25295678"/>
<protein>
    <submittedName>
        <fullName evidence="3">Rhinocladiella mackenziei CBS 650.93 unplaced genomic scaffold supercont1.5, whole genome shotgun sequence</fullName>
    </submittedName>
</protein>
<dbReference type="AlphaFoldDB" id="A0A0D2IE17"/>
<dbReference type="Gene3D" id="2.30.30.140">
    <property type="match status" value="1"/>
</dbReference>
<dbReference type="Proteomes" id="UP000053617">
    <property type="component" value="Unassembled WGS sequence"/>
</dbReference>
<feature type="compositionally biased region" description="Polar residues" evidence="1">
    <location>
        <begin position="153"/>
        <end position="167"/>
    </location>
</feature>
<dbReference type="CDD" id="cd20393">
    <property type="entry name" value="Tudor_SGF29_rpt1"/>
    <property type="match status" value="1"/>
</dbReference>
<evidence type="ECO:0000313" key="3">
    <source>
        <dbReference type="EMBL" id="KIX04054.1"/>
    </source>
</evidence>
<dbReference type="InterPro" id="IPR047288">
    <property type="entry name" value="Tudor_SGF29_rpt1"/>
</dbReference>
<dbReference type="GO" id="GO:0000124">
    <property type="term" value="C:SAGA complex"/>
    <property type="evidence" value="ECO:0007669"/>
    <property type="project" value="InterPro"/>
</dbReference>
<accession>A0A0D2IE17</accession>
<organism evidence="3 4">
    <name type="scientific">Rhinocladiella mackenziei CBS 650.93</name>
    <dbReference type="NCBI Taxonomy" id="1442369"/>
    <lineage>
        <taxon>Eukaryota</taxon>
        <taxon>Fungi</taxon>
        <taxon>Dikarya</taxon>
        <taxon>Ascomycota</taxon>
        <taxon>Pezizomycotina</taxon>
        <taxon>Eurotiomycetes</taxon>
        <taxon>Chaetothyriomycetidae</taxon>
        <taxon>Chaetothyriales</taxon>
        <taxon>Herpotrichiellaceae</taxon>
        <taxon>Rhinocladiella</taxon>
    </lineage>
</organism>
<feature type="region of interest" description="Disordered" evidence="1">
    <location>
        <begin position="107"/>
        <end position="186"/>
    </location>
</feature>
<proteinExistence type="predicted"/>
<evidence type="ECO:0000256" key="1">
    <source>
        <dbReference type="SAM" id="MobiDB-lite"/>
    </source>
</evidence>
<feature type="compositionally biased region" description="Basic and acidic residues" evidence="1">
    <location>
        <begin position="171"/>
        <end position="183"/>
    </location>
</feature>
<reference evidence="3 4" key="1">
    <citation type="submission" date="2015-01" db="EMBL/GenBank/DDBJ databases">
        <title>The Genome Sequence of Rhinocladiella mackenzie CBS 650.93.</title>
        <authorList>
            <consortium name="The Broad Institute Genomics Platform"/>
            <person name="Cuomo C."/>
            <person name="de Hoog S."/>
            <person name="Gorbushina A."/>
            <person name="Stielow B."/>
            <person name="Teixiera M."/>
            <person name="Abouelleil A."/>
            <person name="Chapman S.B."/>
            <person name="Priest M."/>
            <person name="Young S.K."/>
            <person name="Wortman J."/>
            <person name="Nusbaum C."/>
            <person name="Birren B."/>
        </authorList>
    </citation>
    <scope>NUCLEOTIDE SEQUENCE [LARGE SCALE GENOMIC DNA]</scope>
    <source>
        <strain evidence="3 4">CBS 650.93</strain>
    </source>
</reference>
<dbReference type="InterPro" id="IPR010750">
    <property type="entry name" value="SGF29_tudor-like_dom"/>
</dbReference>
<evidence type="ECO:0000259" key="2">
    <source>
        <dbReference type="PROSITE" id="PS51518"/>
    </source>
</evidence>
<dbReference type="InterPro" id="IPR037802">
    <property type="entry name" value="SGF29"/>
</dbReference>